<keyword evidence="10" id="KW-0739">Sodium transport</keyword>
<dbReference type="KEGG" id="spu:577967"/>
<dbReference type="GO" id="GO:0006814">
    <property type="term" value="P:sodium ion transport"/>
    <property type="evidence" value="ECO:0000318"/>
    <property type="project" value="GO_Central"/>
</dbReference>
<dbReference type="InterPro" id="IPR038377">
    <property type="entry name" value="Na/Glc_symporter_sf"/>
</dbReference>
<reference evidence="13" key="2">
    <citation type="submission" date="2021-01" db="UniProtKB">
        <authorList>
            <consortium name="EnsemblMetazoa"/>
        </authorList>
    </citation>
    <scope>IDENTIFICATION</scope>
</reference>
<feature type="transmembrane region" description="Helical" evidence="12">
    <location>
        <begin position="242"/>
        <end position="260"/>
    </location>
</feature>
<feature type="transmembrane region" description="Helical" evidence="12">
    <location>
        <begin position="161"/>
        <end position="179"/>
    </location>
</feature>
<evidence type="ECO:0000313" key="14">
    <source>
        <dbReference type="Proteomes" id="UP000007110"/>
    </source>
</evidence>
<feature type="transmembrane region" description="Helical" evidence="12">
    <location>
        <begin position="16"/>
        <end position="35"/>
    </location>
</feature>
<feature type="transmembrane region" description="Helical" evidence="12">
    <location>
        <begin position="281"/>
        <end position="306"/>
    </location>
</feature>
<dbReference type="CDD" id="cd11492">
    <property type="entry name" value="SLC5sbd_NIS-SMVT"/>
    <property type="match status" value="1"/>
</dbReference>
<dbReference type="PANTHER" id="PTHR42985">
    <property type="entry name" value="SODIUM-COUPLED MONOCARBOXYLATE TRANSPORTER"/>
    <property type="match status" value="1"/>
</dbReference>
<comment type="subcellular location">
    <subcellularLocation>
        <location evidence="1">Cell membrane</location>
        <topology evidence="1">Multi-pass membrane protein</topology>
    </subcellularLocation>
</comment>
<feature type="transmembrane region" description="Helical" evidence="12">
    <location>
        <begin position="128"/>
        <end position="149"/>
    </location>
</feature>
<evidence type="ECO:0000256" key="11">
    <source>
        <dbReference type="RuleBase" id="RU362091"/>
    </source>
</evidence>
<feature type="transmembrane region" description="Helical" evidence="12">
    <location>
        <begin position="576"/>
        <end position="599"/>
    </location>
</feature>
<organism evidence="13 14">
    <name type="scientific">Strongylocentrotus purpuratus</name>
    <name type="common">Purple sea urchin</name>
    <dbReference type="NCBI Taxonomy" id="7668"/>
    <lineage>
        <taxon>Eukaryota</taxon>
        <taxon>Metazoa</taxon>
        <taxon>Echinodermata</taxon>
        <taxon>Eleutherozoa</taxon>
        <taxon>Echinozoa</taxon>
        <taxon>Echinoidea</taxon>
        <taxon>Euechinoidea</taxon>
        <taxon>Echinacea</taxon>
        <taxon>Camarodonta</taxon>
        <taxon>Echinidea</taxon>
        <taxon>Strongylocentrotidae</taxon>
        <taxon>Strongylocentrotus</taxon>
    </lineage>
</organism>
<dbReference type="OrthoDB" id="6132759at2759"/>
<sequence>MSENGREELTFHIADYVVWSLILASSIGIGIYYACTGGRQRSTEEFLVGNREMNPIPVAMSLAVSFISAVTFLGTTAEAYSNGVMIWLHTIAVTVACIFAGVFYLPVFHRLKLTSVNEYLELRFNRACRLLGSAIVILNMFVYMGVVLYGPALALNQVAGLNVWGSVLTIGMACTFYTTIGGLKAVIWTDVFQMCIMVCGLLAVIIKGSIDLGGFSNVLRIVGEGNRLNLFEMSTDVTVRHTFWGLTIGASFMFLSIFGINQAQVQRYLSCSTVKIARISLAIAAALMVVIISSAVTAGLVMYAYYADCDPMSTGAVAKRDQMIPYFTLDLFRQYPGLPGLFLSAVFSASLSTISSGLNAVAAVTTEDLIKPLWPGLSDKRYTHLSKLMGWFSSYCNLKIEPQRYYLFVYCMIYYTETKHIGRHALSYGILTIGFAFLASVLGDILKTVLNVFGMFGGPTLGLFSVGMFFPWTNSKGAFCGTLIGLIFSFWVGIGAQVYPPSYPAPSFSTSGCTLNNDTLNLYNSTGYSLYLPDTGVSTVTELATDGATTLNIRMTSKEANDESRPAIAALYTLSYTWYAVTSWLVTIFASLIISFLTGPSDPRKLDPRLISPVVDIMYCCLPEKWKIPLRCGVGEDFMQGPEYEKMNVSGQHGFKVEDPVKKKNWIQVDHQSDDDVVDEIV</sequence>
<keyword evidence="5 12" id="KW-0812">Transmembrane</keyword>
<evidence type="ECO:0000256" key="9">
    <source>
        <dbReference type="ARBA" id="ARBA00023136"/>
    </source>
</evidence>
<evidence type="ECO:0000256" key="7">
    <source>
        <dbReference type="ARBA" id="ARBA00023053"/>
    </source>
</evidence>
<feature type="transmembrane region" description="Helical" evidence="12">
    <location>
        <begin position="425"/>
        <end position="443"/>
    </location>
</feature>
<dbReference type="InParanoid" id="A0A7M7NPL2"/>
<dbReference type="GeneID" id="577967"/>
<dbReference type="Gene3D" id="1.20.1730.10">
    <property type="entry name" value="Sodium/glucose cotransporter"/>
    <property type="match status" value="1"/>
</dbReference>
<accession>A0A7M7NPL2</accession>
<keyword evidence="9 12" id="KW-0472">Membrane</keyword>
<dbReference type="NCBIfam" id="TIGR00813">
    <property type="entry name" value="sss"/>
    <property type="match status" value="1"/>
</dbReference>
<evidence type="ECO:0000256" key="6">
    <source>
        <dbReference type="ARBA" id="ARBA00022989"/>
    </source>
</evidence>
<evidence type="ECO:0000313" key="13">
    <source>
        <dbReference type="EnsemblMetazoa" id="XP_030839685"/>
    </source>
</evidence>
<dbReference type="OMA" id="FAGYIMV"/>
<proteinExistence type="inferred from homology"/>
<keyword evidence="4" id="KW-1003">Cell membrane</keyword>
<evidence type="ECO:0000256" key="4">
    <source>
        <dbReference type="ARBA" id="ARBA00022475"/>
    </source>
</evidence>
<dbReference type="RefSeq" id="XP_030839685.1">
    <property type="nucleotide sequence ID" value="XM_030983825.1"/>
</dbReference>
<keyword evidence="14" id="KW-1185">Reference proteome</keyword>
<evidence type="ECO:0000256" key="12">
    <source>
        <dbReference type="SAM" id="Phobius"/>
    </source>
</evidence>
<evidence type="ECO:0008006" key="15">
    <source>
        <dbReference type="Google" id="ProtNLM"/>
    </source>
</evidence>
<evidence type="ECO:0000256" key="2">
    <source>
        <dbReference type="ARBA" id="ARBA00006434"/>
    </source>
</evidence>
<dbReference type="GO" id="GO:0005886">
    <property type="term" value="C:plasma membrane"/>
    <property type="evidence" value="ECO:0007669"/>
    <property type="project" value="UniProtKB-SubCell"/>
</dbReference>
<comment type="similarity">
    <text evidence="2 11">Belongs to the sodium:solute symporter (SSF) (TC 2.A.21) family.</text>
</comment>
<evidence type="ECO:0000256" key="1">
    <source>
        <dbReference type="ARBA" id="ARBA00004651"/>
    </source>
</evidence>
<dbReference type="FunCoup" id="A0A7M7NPL2">
    <property type="interactions" value="78"/>
</dbReference>
<evidence type="ECO:0000256" key="3">
    <source>
        <dbReference type="ARBA" id="ARBA00022448"/>
    </source>
</evidence>
<dbReference type="InterPro" id="IPR001734">
    <property type="entry name" value="Na/solute_symporter"/>
</dbReference>
<dbReference type="PANTHER" id="PTHR42985:SF40">
    <property type="entry name" value="LD47995P-RELATED"/>
    <property type="match status" value="1"/>
</dbReference>
<dbReference type="InterPro" id="IPR051163">
    <property type="entry name" value="Sodium:Solute_Symporter_SSF"/>
</dbReference>
<feature type="transmembrane region" description="Helical" evidence="12">
    <location>
        <begin position="86"/>
        <end position="107"/>
    </location>
</feature>
<dbReference type="Proteomes" id="UP000007110">
    <property type="component" value="Unassembled WGS sequence"/>
</dbReference>
<feature type="transmembrane region" description="Helical" evidence="12">
    <location>
        <begin position="477"/>
        <end position="499"/>
    </location>
</feature>
<dbReference type="AlphaFoldDB" id="A0A7M7NPL2"/>
<dbReference type="Pfam" id="PF00474">
    <property type="entry name" value="SSF"/>
    <property type="match status" value="1"/>
</dbReference>
<name>A0A7M7NPL2_STRPU</name>
<evidence type="ECO:0000256" key="8">
    <source>
        <dbReference type="ARBA" id="ARBA00023065"/>
    </source>
</evidence>
<feature type="transmembrane region" description="Helical" evidence="12">
    <location>
        <begin position="341"/>
        <end position="364"/>
    </location>
</feature>
<feature type="transmembrane region" description="Helical" evidence="12">
    <location>
        <begin position="56"/>
        <end position="74"/>
    </location>
</feature>
<dbReference type="PROSITE" id="PS50283">
    <property type="entry name" value="NA_SOLUT_SYMP_3"/>
    <property type="match status" value="1"/>
</dbReference>
<evidence type="ECO:0000256" key="5">
    <source>
        <dbReference type="ARBA" id="ARBA00022692"/>
    </source>
</evidence>
<dbReference type="EnsemblMetazoa" id="XM_030983825">
    <property type="protein sequence ID" value="XP_030839685"/>
    <property type="gene ID" value="LOC577967"/>
</dbReference>
<keyword evidence="8" id="KW-0406">Ion transport</keyword>
<evidence type="ECO:0000256" key="10">
    <source>
        <dbReference type="ARBA" id="ARBA00023201"/>
    </source>
</evidence>
<protein>
    <recommendedName>
        <fullName evidence="15">Sodium-coupled monocarboxylate transporter 1</fullName>
    </recommendedName>
</protein>
<dbReference type="GO" id="GO:0015293">
    <property type="term" value="F:symporter activity"/>
    <property type="evidence" value="ECO:0000318"/>
    <property type="project" value="GO_Central"/>
</dbReference>
<keyword evidence="6 12" id="KW-1133">Transmembrane helix</keyword>
<keyword evidence="3" id="KW-0813">Transport</keyword>
<keyword evidence="7" id="KW-0915">Sodium</keyword>
<reference evidence="14" key="1">
    <citation type="submission" date="2015-02" db="EMBL/GenBank/DDBJ databases">
        <title>Genome sequencing for Strongylocentrotus purpuratus.</title>
        <authorList>
            <person name="Murali S."/>
            <person name="Liu Y."/>
            <person name="Vee V."/>
            <person name="English A."/>
            <person name="Wang M."/>
            <person name="Skinner E."/>
            <person name="Han Y."/>
            <person name="Muzny D.M."/>
            <person name="Worley K.C."/>
            <person name="Gibbs R.A."/>
        </authorList>
    </citation>
    <scope>NUCLEOTIDE SEQUENCE</scope>
</reference>
<feature type="transmembrane region" description="Helical" evidence="12">
    <location>
        <begin position="449"/>
        <end position="470"/>
    </location>
</feature>